<organism evidence="5 6">
    <name type="scientific">Cohnella ginsengisoli</name>
    <dbReference type="NCBI Taxonomy" id="425004"/>
    <lineage>
        <taxon>Bacteria</taxon>
        <taxon>Bacillati</taxon>
        <taxon>Bacillota</taxon>
        <taxon>Bacilli</taxon>
        <taxon>Bacillales</taxon>
        <taxon>Paenibacillaceae</taxon>
        <taxon>Cohnella</taxon>
    </lineage>
</organism>
<dbReference type="SUPFAM" id="SSF160467">
    <property type="entry name" value="PH0987 N-terminal domain-like"/>
    <property type="match status" value="1"/>
</dbReference>
<evidence type="ECO:0000313" key="5">
    <source>
        <dbReference type="EMBL" id="MDG0792472.1"/>
    </source>
</evidence>
<keyword evidence="3" id="KW-0067">ATP-binding</keyword>
<dbReference type="PANTHER" id="PTHR34698:SF2">
    <property type="entry name" value="5-OXOPROLINASE SUBUNIT B"/>
    <property type="match status" value="1"/>
</dbReference>
<dbReference type="Gene3D" id="3.30.1360.40">
    <property type="match status" value="1"/>
</dbReference>
<dbReference type="GO" id="GO:0005524">
    <property type="term" value="F:ATP binding"/>
    <property type="evidence" value="ECO:0007669"/>
    <property type="project" value="UniProtKB-KW"/>
</dbReference>
<accession>A0A9X4QNJ1</accession>
<keyword evidence="2 5" id="KW-0378">Hydrolase</keyword>
<feature type="domain" description="Carboxyltransferase" evidence="4">
    <location>
        <begin position="16"/>
        <end position="232"/>
    </location>
</feature>
<dbReference type="InterPro" id="IPR029000">
    <property type="entry name" value="Cyclophilin-like_dom_sf"/>
</dbReference>
<dbReference type="NCBIfam" id="TIGR00370">
    <property type="entry name" value="5-oxoprolinase subunit PxpB"/>
    <property type="match status" value="1"/>
</dbReference>
<evidence type="ECO:0000313" key="6">
    <source>
        <dbReference type="Proteomes" id="UP001153387"/>
    </source>
</evidence>
<name>A0A9X4QNJ1_9BACL</name>
<dbReference type="EC" id="3.5.2.9" evidence="5"/>
<dbReference type="EMBL" id="JAPDHZ010000003">
    <property type="protein sequence ID" value="MDG0792472.1"/>
    <property type="molecule type" value="Genomic_DNA"/>
</dbReference>
<protein>
    <submittedName>
        <fullName evidence="5">5-oxoprolinase subunit PxpB</fullName>
        <ecNumber evidence="5">3.5.2.9</ecNumber>
    </submittedName>
</protein>
<gene>
    <name evidence="5" type="primary">pxpB</name>
    <name evidence="5" type="ORF">OMP38_17500</name>
</gene>
<keyword evidence="6" id="KW-1185">Reference proteome</keyword>
<dbReference type="Gene3D" id="2.40.100.10">
    <property type="entry name" value="Cyclophilin-like"/>
    <property type="match status" value="1"/>
</dbReference>
<evidence type="ECO:0000256" key="1">
    <source>
        <dbReference type="ARBA" id="ARBA00022741"/>
    </source>
</evidence>
<comment type="caution">
    <text evidence="5">The sequence shown here is derived from an EMBL/GenBank/DDBJ whole genome shotgun (WGS) entry which is preliminary data.</text>
</comment>
<evidence type="ECO:0000259" key="4">
    <source>
        <dbReference type="SMART" id="SM00796"/>
    </source>
</evidence>
<sequence>MNEWSEKYGKYGVLEAKLLPLGDSAVTVQFGETICRQTHDRVRQLAEHLEGHRFAGMIEYVPAFLSVTVYFDPFEALAGLGDGADPSGGADPLALVAGWLGDQLAKLEDAPQRTPSVTEIPVCYGGELGPDLPEVAAAHGLSEEEVVEIHASADYLVYMLGFAPGFAYLGGLPKRIATPRRRTPRLSIPAGTVGIAGDQTGVYPIATPGGWQLIGRTPDPLFLPDAMPPALLRAGDIVRFRPISRAEFDRREAARR</sequence>
<dbReference type="GO" id="GO:0017168">
    <property type="term" value="F:5-oxoprolinase (ATP-hydrolyzing) activity"/>
    <property type="evidence" value="ECO:0007669"/>
    <property type="project" value="UniProtKB-EC"/>
</dbReference>
<dbReference type="Pfam" id="PF02682">
    <property type="entry name" value="CT_C_D"/>
    <property type="match status" value="1"/>
</dbReference>
<dbReference type="InterPro" id="IPR003833">
    <property type="entry name" value="CT_C_D"/>
</dbReference>
<evidence type="ECO:0000256" key="2">
    <source>
        <dbReference type="ARBA" id="ARBA00022801"/>
    </source>
</evidence>
<evidence type="ECO:0000256" key="3">
    <source>
        <dbReference type="ARBA" id="ARBA00022840"/>
    </source>
</evidence>
<proteinExistence type="predicted"/>
<reference evidence="5 6" key="1">
    <citation type="submission" date="2022-10" db="EMBL/GenBank/DDBJ databases">
        <title>Comparative genomic analysis of Cohnella hashimotonis sp. nov., isolated from the International Space Station.</title>
        <authorList>
            <person name="Simpson A."/>
            <person name="Venkateswaran K."/>
        </authorList>
    </citation>
    <scope>NUCLEOTIDE SEQUENCE [LARGE SCALE GENOMIC DNA]</scope>
    <source>
        <strain evidence="5 6">DSM 18997</strain>
    </source>
</reference>
<dbReference type="RefSeq" id="WP_277566270.1">
    <property type="nucleotide sequence ID" value="NZ_JAPDHZ010000003.1"/>
</dbReference>
<dbReference type="PANTHER" id="PTHR34698">
    <property type="entry name" value="5-OXOPROLINASE SUBUNIT B"/>
    <property type="match status" value="1"/>
</dbReference>
<dbReference type="SUPFAM" id="SSF50891">
    <property type="entry name" value="Cyclophilin-like"/>
    <property type="match status" value="1"/>
</dbReference>
<dbReference type="AlphaFoldDB" id="A0A9X4QNJ1"/>
<dbReference type="Proteomes" id="UP001153387">
    <property type="component" value="Unassembled WGS sequence"/>
</dbReference>
<dbReference type="InterPro" id="IPR010016">
    <property type="entry name" value="PxpB"/>
</dbReference>
<keyword evidence="1" id="KW-0547">Nucleotide-binding</keyword>
<dbReference type="SMART" id="SM00796">
    <property type="entry name" value="AHS1"/>
    <property type="match status" value="1"/>
</dbReference>